<dbReference type="InterPro" id="IPR002616">
    <property type="entry name" value="tRNA_ribo_trans-like"/>
</dbReference>
<dbReference type="PROSITE" id="PS51257">
    <property type="entry name" value="PROKAR_LIPOPROTEIN"/>
    <property type="match status" value="1"/>
</dbReference>
<dbReference type="PANTHER" id="PTHR46064">
    <property type="entry name" value="QUEUINE TRNA-RIBOSYLTRANSFERASE ACCESSORY SUBUNIT 2"/>
    <property type="match status" value="1"/>
</dbReference>
<organism evidence="2">
    <name type="scientific">Opuntia streptacantha</name>
    <name type="common">Prickly pear cactus</name>
    <name type="synonym">Opuntia cardona</name>
    <dbReference type="NCBI Taxonomy" id="393608"/>
    <lineage>
        <taxon>Eukaryota</taxon>
        <taxon>Viridiplantae</taxon>
        <taxon>Streptophyta</taxon>
        <taxon>Embryophyta</taxon>
        <taxon>Tracheophyta</taxon>
        <taxon>Spermatophyta</taxon>
        <taxon>Magnoliopsida</taxon>
        <taxon>eudicotyledons</taxon>
        <taxon>Gunneridae</taxon>
        <taxon>Pentapetalae</taxon>
        <taxon>Caryophyllales</taxon>
        <taxon>Cactineae</taxon>
        <taxon>Cactaceae</taxon>
        <taxon>Opuntioideae</taxon>
        <taxon>Opuntia</taxon>
    </lineage>
</organism>
<dbReference type="Gene3D" id="3.20.20.105">
    <property type="entry name" value="Queuine tRNA-ribosyltransferase-like"/>
    <property type="match status" value="1"/>
</dbReference>
<accession>A0A7C9DAS9</accession>
<evidence type="ECO:0000259" key="1">
    <source>
        <dbReference type="Pfam" id="PF01702"/>
    </source>
</evidence>
<protein>
    <recommendedName>
        <fullName evidence="1">tRNA-guanine(15) transglycosylase-like domain-containing protein</fullName>
    </recommendedName>
</protein>
<reference evidence="2" key="2">
    <citation type="submission" date="2020-07" db="EMBL/GenBank/DDBJ databases">
        <authorList>
            <person name="Vera ALvarez R."/>
            <person name="Arias-Moreno D.M."/>
            <person name="Jimenez-Jacinto V."/>
            <person name="Jimenez-Bremont J.F."/>
            <person name="Swaminathan K."/>
            <person name="Moose S.P."/>
            <person name="Guerrero-Gonzalez M.L."/>
            <person name="Marino-Ramirez L."/>
            <person name="Landsman D."/>
            <person name="Rodriguez-Kessler M."/>
            <person name="Delgado-Sanchez P."/>
        </authorList>
    </citation>
    <scope>NUCLEOTIDE SEQUENCE</scope>
    <source>
        <tissue evidence="2">Cladode</tissue>
    </source>
</reference>
<name>A0A7C9DAS9_OPUST</name>
<dbReference type="SUPFAM" id="SSF51713">
    <property type="entry name" value="tRNA-guanine transglycosylase"/>
    <property type="match status" value="1"/>
</dbReference>
<dbReference type="InterPro" id="IPR050852">
    <property type="entry name" value="Queuine_tRNA-ribosyltrfase"/>
</dbReference>
<dbReference type="GO" id="GO:0006400">
    <property type="term" value="P:tRNA modification"/>
    <property type="evidence" value="ECO:0007669"/>
    <property type="project" value="InterPro"/>
</dbReference>
<reference evidence="2" key="1">
    <citation type="journal article" date="2013" name="J. Plant Res.">
        <title>Effect of fungi and light on seed germination of three Opuntia species from semiarid lands of central Mexico.</title>
        <authorList>
            <person name="Delgado-Sanchez P."/>
            <person name="Jimenez-Bremont J.F."/>
            <person name="Guerrero-Gonzalez Mde L."/>
            <person name="Flores J."/>
        </authorList>
    </citation>
    <scope>NUCLEOTIDE SEQUENCE</scope>
    <source>
        <tissue evidence="2">Cladode</tissue>
    </source>
</reference>
<dbReference type="InterPro" id="IPR036511">
    <property type="entry name" value="TGT-like_sf"/>
</dbReference>
<evidence type="ECO:0000313" key="2">
    <source>
        <dbReference type="EMBL" id="MBA4637207.1"/>
    </source>
</evidence>
<dbReference type="AlphaFoldDB" id="A0A7C9DAS9"/>
<dbReference type="EMBL" id="GISG01103315">
    <property type="protein sequence ID" value="MBA4637207.1"/>
    <property type="molecule type" value="Transcribed_RNA"/>
</dbReference>
<dbReference type="PANTHER" id="PTHR46064:SF1">
    <property type="entry name" value="QUEUINE TRNA-RIBOSYLTRANSFERASE ACCESSORY SUBUNIT 2"/>
    <property type="match status" value="1"/>
</dbReference>
<dbReference type="Pfam" id="PF01702">
    <property type="entry name" value="TGT"/>
    <property type="match status" value="1"/>
</dbReference>
<proteinExistence type="predicted"/>
<feature type="domain" description="tRNA-guanine(15) transglycosylase-like" evidence="1">
    <location>
        <begin position="6"/>
        <end position="77"/>
    </location>
</feature>
<sequence length="105" mass="11502">MIQVKQDGVIFGAIVGGCNIEERRRCACEVAKRDVSGYWIGGFGVGESIDERPALLNCVTDTLPGDKPRQISGLELPGIYIILLLEAMLSHFQSMVLRHNCLVVT</sequence>